<dbReference type="FunFam" id="1.10.600.10:FF:000001">
    <property type="entry name" value="Geranylgeranyl diphosphate synthase"/>
    <property type="match status" value="1"/>
</dbReference>
<comment type="cofactor">
    <cofactor evidence="1">
        <name>Mg(2+)</name>
        <dbReference type="ChEBI" id="CHEBI:18420"/>
    </cofactor>
</comment>
<keyword evidence="3 7" id="KW-0808">Transferase</keyword>
<sequence>MFSLSNPSDWEGYLRSQKEVVEKALDERIPRADRQPKRLHEAIRYSLFAGGKRLRPILCLTTCQTLCGHWEPAIPWACAIECIHTYSLIHDDLPCMDNDDWRRGRPTLHRVFGEAIAILAGDALQALAFEIASSAKGTPRYPVPLLLGELARAAGSRALVGGQVGDLESEGKEVSLTQLRLIHRRKTAALIVVSVRLGAMAADAETWELKQLTRFARFLGVAFQIRDDVLDVTQTQEKLGKTAGKDLQSQKATYPRIVGLAEANRLAALYTHRALEALRPFGERASPWIQLAHHLLERDR</sequence>
<evidence type="ECO:0000256" key="2">
    <source>
        <dbReference type="ARBA" id="ARBA00006706"/>
    </source>
</evidence>
<evidence type="ECO:0000256" key="4">
    <source>
        <dbReference type="ARBA" id="ARBA00022723"/>
    </source>
</evidence>
<dbReference type="PROSITE" id="PS00444">
    <property type="entry name" value="POLYPRENYL_SYNTHASE_2"/>
    <property type="match status" value="1"/>
</dbReference>
<dbReference type="EC" id="2.5.1.10" evidence="8"/>
<dbReference type="SFLD" id="SFLDS00005">
    <property type="entry name" value="Isoprenoid_Synthase_Type_I"/>
    <property type="match status" value="1"/>
</dbReference>
<dbReference type="CDD" id="cd00685">
    <property type="entry name" value="Trans_IPPS_HT"/>
    <property type="match status" value="1"/>
</dbReference>
<dbReference type="SFLD" id="SFLDG01017">
    <property type="entry name" value="Polyprenyl_Transferase_Like"/>
    <property type="match status" value="1"/>
</dbReference>
<name>A0A8J2BQ43_9BACT</name>
<dbReference type="RefSeq" id="WP_174582351.1">
    <property type="nucleotide sequence ID" value="NZ_CAJNOB010000045.1"/>
</dbReference>
<dbReference type="Pfam" id="PF00348">
    <property type="entry name" value="polyprenyl_synt"/>
    <property type="match status" value="1"/>
</dbReference>
<dbReference type="GO" id="GO:0004337">
    <property type="term" value="F:(2E,6E)-farnesyl diphosphate synthase activity"/>
    <property type="evidence" value="ECO:0007669"/>
    <property type="project" value="UniProtKB-EC"/>
</dbReference>
<dbReference type="PANTHER" id="PTHR43281:SF1">
    <property type="entry name" value="FARNESYL DIPHOSPHATE SYNTHASE"/>
    <property type="match status" value="1"/>
</dbReference>
<evidence type="ECO:0000256" key="7">
    <source>
        <dbReference type="RuleBase" id="RU004466"/>
    </source>
</evidence>
<dbReference type="GO" id="GO:0005737">
    <property type="term" value="C:cytoplasm"/>
    <property type="evidence" value="ECO:0007669"/>
    <property type="project" value="UniProtKB-ARBA"/>
</dbReference>
<dbReference type="PANTHER" id="PTHR43281">
    <property type="entry name" value="FARNESYL DIPHOSPHATE SYNTHASE"/>
    <property type="match status" value="1"/>
</dbReference>
<dbReference type="Gene3D" id="1.10.600.10">
    <property type="entry name" value="Farnesyl Diphosphate Synthase"/>
    <property type="match status" value="1"/>
</dbReference>
<evidence type="ECO:0000313" key="8">
    <source>
        <dbReference type="EMBL" id="CAF0702631.1"/>
    </source>
</evidence>
<gene>
    <name evidence="8" type="ORF">MPNT_50139</name>
</gene>
<reference evidence="8" key="1">
    <citation type="submission" date="2021-02" db="EMBL/GenBank/DDBJ databases">
        <authorList>
            <person name="Cremers G."/>
            <person name="Picone N."/>
        </authorList>
    </citation>
    <scope>NUCLEOTIDE SEQUENCE</scope>
    <source>
        <strain evidence="8">PQ17</strain>
    </source>
</reference>
<evidence type="ECO:0000256" key="1">
    <source>
        <dbReference type="ARBA" id="ARBA00001946"/>
    </source>
</evidence>
<keyword evidence="6" id="KW-0414">Isoprene biosynthesis</keyword>
<dbReference type="InterPro" id="IPR053378">
    <property type="entry name" value="Prenyl_diphosphate_synthase"/>
</dbReference>
<comment type="similarity">
    <text evidence="2 7">Belongs to the FPP/GGPP synthase family.</text>
</comment>
<organism evidence="8 9">
    <name type="scientific">Candidatus Methylacidithermus pantelleriae</name>
    <dbReference type="NCBI Taxonomy" id="2744239"/>
    <lineage>
        <taxon>Bacteria</taxon>
        <taxon>Pseudomonadati</taxon>
        <taxon>Verrucomicrobiota</taxon>
        <taxon>Methylacidiphilae</taxon>
        <taxon>Methylacidiphilales</taxon>
        <taxon>Methylacidiphilaceae</taxon>
        <taxon>Candidatus Methylacidithermus</taxon>
    </lineage>
</organism>
<protein>
    <submittedName>
        <fullName evidence="8">Farnesyl diphosphate synthase</fullName>
        <ecNumber evidence="8">2.5.1.10</ecNumber>
    </submittedName>
</protein>
<dbReference type="PROSITE" id="PS00723">
    <property type="entry name" value="POLYPRENYL_SYNTHASE_1"/>
    <property type="match status" value="1"/>
</dbReference>
<dbReference type="InterPro" id="IPR008949">
    <property type="entry name" value="Isoprenoid_synthase_dom_sf"/>
</dbReference>
<accession>A0A8J2BQ43</accession>
<dbReference type="AlphaFoldDB" id="A0A8J2BQ43"/>
<evidence type="ECO:0000256" key="6">
    <source>
        <dbReference type="ARBA" id="ARBA00023229"/>
    </source>
</evidence>
<keyword evidence="4" id="KW-0479">Metal-binding</keyword>
<evidence type="ECO:0000256" key="3">
    <source>
        <dbReference type="ARBA" id="ARBA00022679"/>
    </source>
</evidence>
<keyword evidence="5" id="KW-0460">Magnesium</keyword>
<proteinExistence type="inferred from homology"/>
<dbReference type="Proteomes" id="UP000663859">
    <property type="component" value="Unassembled WGS sequence"/>
</dbReference>
<dbReference type="InterPro" id="IPR033749">
    <property type="entry name" value="Polyprenyl_synt_CS"/>
</dbReference>
<dbReference type="EMBL" id="CAJNOB010000045">
    <property type="protein sequence ID" value="CAF0702631.1"/>
    <property type="molecule type" value="Genomic_DNA"/>
</dbReference>
<dbReference type="NCBIfam" id="NF045485">
    <property type="entry name" value="FPPsyn"/>
    <property type="match status" value="1"/>
</dbReference>
<comment type="caution">
    <text evidence="8">The sequence shown here is derived from an EMBL/GenBank/DDBJ whole genome shotgun (WGS) entry which is preliminary data.</text>
</comment>
<evidence type="ECO:0000313" key="9">
    <source>
        <dbReference type="Proteomes" id="UP000663859"/>
    </source>
</evidence>
<dbReference type="SUPFAM" id="SSF48576">
    <property type="entry name" value="Terpenoid synthases"/>
    <property type="match status" value="1"/>
</dbReference>
<dbReference type="GO" id="GO:0016114">
    <property type="term" value="P:terpenoid biosynthetic process"/>
    <property type="evidence" value="ECO:0007669"/>
    <property type="project" value="UniProtKB-ARBA"/>
</dbReference>
<keyword evidence="9" id="KW-1185">Reference proteome</keyword>
<dbReference type="GO" id="GO:0046872">
    <property type="term" value="F:metal ion binding"/>
    <property type="evidence" value="ECO:0007669"/>
    <property type="project" value="UniProtKB-KW"/>
</dbReference>
<dbReference type="InterPro" id="IPR000092">
    <property type="entry name" value="Polyprenyl_synt"/>
</dbReference>
<evidence type="ECO:0000256" key="5">
    <source>
        <dbReference type="ARBA" id="ARBA00022842"/>
    </source>
</evidence>